<dbReference type="AlphaFoldDB" id="A0A9W9YE80"/>
<comment type="caution">
    <text evidence="2">The sequence shown here is derived from an EMBL/GenBank/DDBJ whole genome shotgun (WGS) entry which is preliminary data.</text>
</comment>
<protein>
    <submittedName>
        <fullName evidence="2">Uncharacterized protein</fullName>
    </submittedName>
</protein>
<dbReference type="PANTHER" id="PTHR35668">
    <property type="entry name" value="PROTEIN SHORTAGE IN CHIASMATA 1 ORTHOLOG"/>
    <property type="match status" value="1"/>
</dbReference>
<accession>A0A9W9YE80</accession>
<dbReference type="PANTHER" id="PTHR35668:SF1">
    <property type="entry name" value="PROTEIN SHORTAGE IN CHIASMATA 1 ORTHOLOG"/>
    <property type="match status" value="1"/>
</dbReference>
<name>A0A9W9YE80_9CNID</name>
<organism evidence="2 3">
    <name type="scientific">Desmophyllum pertusum</name>
    <dbReference type="NCBI Taxonomy" id="174260"/>
    <lineage>
        <taxon>Eukaryota</taxon>
        <taxon>Metazoa</taxon>
        <taxon>Cnidaria</taxon>
        <taxon>Anthozoa</taxon>
        <taxon>Hexacorallia</taxon>
        <taxon>Scleractinia</taxon>
        <taxon>Caryophylliina</taxon>
        <taxon>Caryophylliidae</taxon>
        <taxon>Desmophyllum</taxon>
    </lineage>
</organism>
<reference evidence="2" key="1">
    <citation type="submission" date="2023-01" db="EMBL/GenBank/DDBJ databases">
        <title>Genome assembly of the deep-sea coral Lophelia pertusa.</title>
        <authorList>
            <person name="Herrera S."/>
            <person name="Cordes E."/>
        </authorList>
    </citation>
    <scope>NUCLEOTIDE SEQUENCE</scope>
    <source>
        <strain evidence="2">USNM1676648</strain>
        <tissue evidence="2">Polyp</tissue>
    </source>
</reference>
<feature type="compositionally biased region" description="Polar residues" evidence="1">
    <location>
        <begin position="505"/>
        <end position="519"/>
    </location>
</feature>
<dbReference type="InterPro" id="IPR039991">
    <property type="entry name" value="SHOC1"/>
</dbReference>
<evidence type="ECO:0000313" key="3">
    <source>
        <dbReference type="Proteomes" id="UP001163046"/>
    </source>
</evidence>
<dbReference type="Proteomes" id="UP001163046">
    <property type="component" value="Unassembled WGS sequence"/>
</dbReference>
<feature type="region of interest" description="Disordered" evidence="1">
    <location>
        <begin position="505"/>
        <end position="525"/>
    </location>
</feature>
<dbReference type="EMBL" id="MU827792">
    <property type="protein sequence ID" value="KAJ7330603.1"/>
    <property type="molecule type" value="Genomic_DNA"/>
</dbReference>
<evidence type="ECO:0000313" key="2">
    <source>
        <dbReference type="EMBL" id="KAJ7330603.1"/>
    </source>
</evidence>
<proteinExistence type="predicted"/>
<gene>
    <name evidence="2" type="ORF">OS493_022218</name>
</gene>
<keyword evidence="3" id="KW-1185">Reference proteome</keyword>
<dbReference type="OrthoDB" id="5973439at2759"/>
<sequence>MPRYLGKDYLADALQHRKNMLSQMLLTIPSHLEYVDTYTHNGTVENKIRYIPWRKETAFKLSSKQPIDYLSQITDTTSSIHHPEPYSPEKTGDEYIVPSSNPDSPLVSFDLWSDLEEEIVNYVINSLAPDKEQFTPSNEKDNDDPAMQDKLEEMEYTDYLHAIRQKIPKIRDLSSRLKTKLVQDPLVLDSQGNPLTEESVLRIDHQAPFDGESNKRQRHTDKEMFFKVLSSDDVNENDFTVEDKEIEVVVSPVIPSKQSLCVEETQRLLKLHENSEPEDNEPSACNLLEDQQLLESPSHLPIVPVNDDNSKKFISSLETFKQSSEINSPPLTPSKIKQCVQNIWENEKLLFSEHLAMVFPVPSTSSGRKKSSSLSLVQVAIKKLILPQECLDGNLELGIPWDPLAVSTSQMENCQKNLQSLTSWSRGKAEQGERLAQQKALSYSKETFHKTNIHDDEAGGVLTRGVTSSDSQVKRLQTPTTIDNQITLPVTLSISKSPANLITRSSSPSRIVTQNGTNFSKDKDQQEPCFAKRTTLSAFKQASGGIEDFFLLREGQLDSLKPSTQAQCTPTKKVVKAAKVRPSVFATEASGTTETNPTKQTTVPECQEQAITVELSSEFQEVLQELIGHVKPLLFRLQGNGVILQNKTLSNLNPEYTRFVLKQAQMSVKEGEEKTAWKIRIIV</sequence>
<dbReference type="GO" id="GO:0000712">
    <property type="term" value="P:resolution of meiotic recombination intermediates"/>
    <property type="evidence" value="ECO:0007669"/>
    <property type="project" value="InterPro"/>
</dbReference>
<dbReference type="GO" id="GO:0003697">
    <property type="term" value="F:single-stranded DNA binding"/>
    <property type="evidence" value="ECO:0007669"/>
    <property type="project" value="TreeGrafter"/>
</dbReference>
<evidence type="ECO:0000256" key="1">
    <source>
        <dbReference type="SAM" id="MobiDB-lite"/>
    </source>
</evidence>
<dbReference type="GO" id="GO:0016887">
    <property type="term" value="F:ATP hydrolysis activity"/>
    <property type="evidence" value="ECO:0007669"/>
    <property type="project" value="InterPro"/>
</dbReference>
<dbReference type="GO" id="GO:0000794">
    <property type="term" value="C:condensed nuclear chromosome"/>
    <property type="evidence" value="ECO:0007669"/>
    <property type="project" value="InterPro"/>
</dbReference>